<reference evidence="1" key="1">
    <citation type="journal article" date="2020" name="Nat. Commun.">
        <title>Large-scale genome sequencing of mycorrhizal fungi provides insights into the early evolution of symbiotic traits.</title>
        <authorList>
            <person name="Miyauchi S."/>
            <person name="Kiss E."/>
            <person name="Kuo A."/>
            <person name="Drula E."/>
            <person name="Kohler A."/>
            <person name="Sanchez-Garcia M."/>
            <person name="Morin E."/>
            <person name="Andreopoulos B."/>
            <person name="Barry K.W."/>
            <person name="Bonito G."/>
            <person name="Buee M."/>
            <person name="Carver A."/>
            <person name="Chen C."/>
            <person name="Cichocki N."/>
            <person name="Clum A."/>
            <person name="Culley D."/>
            <person name="Crous P.W."/>
            <person name="Fauchery L."/>
            <person name="Girlanda M."/>
            <person name="Hayes R.D."/>
            <person name="Keri Z."/>
            <person name="LaButti K."/>
            <person name="Lipzen A."/>
            <person name="Lombard V."/>
            <person name="Magnuson J."/>
            <person name="Maillard F."/>
            <person name="Murat C."/>
            <person name="Nolan M."/>
            <person name="Ohm R.A."/>
            <person name="Pangilinan J."/>
            <person name="Pereira M.F."/>
            <person name="Perotto S."/>
            <person name="Peter M."/>
            <person name="Pfister S."/>
            <person name="Riley R."/>
            <person name="Sitrit Y."/>
            <person name="Stielow J.B."/>
            <person name="Szollosi G."/>
            <person name="Zifcakova L."/>
            <person name="Stursova M."/>
            <person name="Spatafora J.W."/>
            <person name="Tedersoo L."/>
            <person name="Vaario L.M."/>
            <person name="Yamada A."/>
            <person name="Yan M."/>
            <person name="Wang P."/>
            <person name="Xu J."/>
            <person name="Bruns T."/>
            <person name="Baldrian P."/>
            <person name="Vilgalys R."/>
            <person name="Dunand C."/>
            <person name="Henrissat B."/>
            <person name="Grigoriev I.V."/>
            <person name="Hibbett D."/>
            <person name="Nagy L.G."/>
            <person name="Martin F.M."/>
        </authorList>
    </citation>
    <scope>NUCLEOTIDE SEQUENCE</scope>
    <source>
        <strain evidence="1">UP504</strain>
    </source>
</reference>
<keyword evidence="2" id="KW-1185">Reference proteome</keyword>
<protein>
    <submittedName>
        <fullName evidence="1">Uncharacterized protein</fullName>
    </submittedName>
</protein>
<name>A0A9P6B2F5_9AGAM</name>
<sequence>MGILFQCHTTHDVMANATKINAPEHDIEQVTVYGDRAVIRRKFPVEMQVRACSAVLLDPARSTLHCRP</sequence>
<accession>A0A9P6B2F5</accession>
<feature type="non-terminal residue" evidence="1">
    <location>
        <position position="68"/>
    </location>
</feature>
<dbReference type="Proteomes" id="UP000886523">
    <property type="component" value="Unassembled WGS sequence"/>
</dbReference>
<evidence type="ECO:0000313" key="1">
    <source>
        <dbReference type="EMBL" id="KAF9515730.1"/>
    </source>
</evidence>
<organism evidence="1 2">
    <name type="scientific">Hydnum rufescens UP504</name>
    <dbReference type="NCBI Taxonomy" id="1448309"/>
    <lineage>
        <taxon>Eukaryota</taxon>
        <taxon>Fungi</taxon>
        <taxon>Dikarya</taxon>
        <taxon>Basidiomycota</taxon>
        <taxon>Agaricomycotina</taxon>
        <taxon>Agaricomycetes</taxon>
        <taxon>Cantharellales</taxon>
        <taxon>Hydnaceae</taxon>
        <taxon>Hydnum</taxon>
    </lineage>
</organism>
<proteinExistence type="predicted"/>
<dbReference type="EMBL" id="MU128947">
    <property type="protein sequence ID" value="KAF9515730.1"/>
    <property type="molecule type" value="Genomic_DNA"/>
</dbReference>
<dbReference type="AlphaFoldDB" id="A0A9P6B2F5"/>
<dbReference type="OrthoDB" id="10068793at2759"/>
<evidence type="ECO:0000313" key="2">
    <source>
        <dbReference type="Proteomes" id="UP000886523"/>
    </source>
</evidence>
<gene>
    <name evidence="1" type="ORF">BS47DRAFT_1341654</name>
</gene>
<comment type="caution">
    <text evidence="1">The sequence shown here is derived from an EMBL/GenBank/DDBJ whole genome shotgun (WGS) entry which is preliminary data.</text>
</comment>